<dbReference type="SUPFAM" id="SSF51735">
    <property type="entry name" value="NAD(P)-binding Rossmann-fold domains"/>
    <property type="match status" value="1"/>
</dbReference>
<accession>A0AAV9QAR6</accession>
<dbReference type="InterPro" id="IPR000683">
    <property type="entry name" value="Gfo/Idh/MocA-like_OxRdtase_N"/>
</dbReference>
<name>A0AAV9QAR6_9PEZI</name>
<keyword evidence="4" id="KW-1185">Reference proteome</keyword>
<evidence type="ECO:0000313" key="3">
    <source>
        <dbReference type="EMBL" id="KAK5537712.1"/>
    </source>
</evidence>
<evidence type="ECO:0000259" key="2">
    <source>
        <dbReference type="Pfam" id="PF02894"/>
    </source>
</evidence>
<dbReference type="Gene3D" id="3.40.50.720">
    <property type="entry name" value="NAD(P)-binding Rossmann-like Domain"/>
    <property type="match status" value="1"/>
</dbReference>
<dbReference type="PANTHER" id="PTHR43377">
    <property type="entry name" value="BILIVERDIN REDUCTASE A"/>
    <property type="match status" value="1"/>
</dbReference>
<evidence type="ECO:0000313" key="4">
    <source>
        <dbReference type="Proteomes" id="UP001345827"/>
    </source>
</evidence>
<dbReference type="InterPro" id="IPR004104">
    <property type="entry name" value="Gfo/Idh/MocA-like_OxRdtase_C"/>
</dbReference>
<dbReference type="SUPFAM" id="SSF55347">
    <property type="entry name" value="Glyceraldehyde-3-phosphate dehydrogenase-like, C-terminal domain"/>
    <property type="match status" value="1"/>
</dbReference>
<evidence type="ECO:0008006" key="5">
    <source>
        <dbReference type="Google" id="ProtNLM"/>
    </source>
</evidence>
<evidence type="ECO:0000259" key="1">
    <source>
        <dbReference type="Pfam" id="PF01408"/>
    </source>
</evidence>
<dbReference type="AlphaFoldDB" id="A0AAV9QAR6"/>
<dbReference type="InterPro" id="IPR036291">
    <property type="entry name" value="NAD(P)-bd_dom_sf"/>
</dbReference>
<protein>
    <recommendedName>
        <fullName evidence="5">Oxidoreductase</fullName>
    </recommendedName>
</protein>
<dbReference type="Proteomes" id="UP001345827">
    <property type="component" value="Unassembled WGS sequence"/>
</dbReference>
<organism evidence="3 4">
    <name type="scientific">Vermiconidia calcicola</name>
    <dbReference type="NCBI Taxonomy" id="1690605"/>
    <lineage>
        <taxon>Eukaryota</taxon>
        <taxon>Fungi</taxon>
        <taxon>Dikarya</taxon>
        <taxon>Ascomycota</taxon>
        <taxon>Pezizomycotina</taxon>
        <taxon>Dothideomycetes</taxon>
        <taxon>Dothideomycetidae</taxon>
        <taxon>Mycosphaerellales</taxon>
        <taxon>Extremaceae</taxon>
        <taxon>Vermiconidia</taxon>
    </lineage>
</organism>
<dbReference type="InterPro" id="IPR051450">
    <property type="entry name" value="Gfo/Idh/MocA_Oxidoreductases"/>
</dbReference>
<feature type="domain" description="Gfo/Idh/MocA-like oxidoreductase C-terminal" evidence="2">
    <location>
        <begin position="137"/>
        <end position="349"/>
    </location>
</feature>
<dbReference type="Pfam" id="PF01408">
    <property type="entry name" value="GFO_IDH_MocA"/>
    <property type="match status" value="1"/>
</dbReference>
<sequence>MAELVKIAVIGAGLIGPRHAQTVSNDPKAVLTAIVDPMPAGAELASKLKVPYYRTIAQLLESADKPDGAIICTPNHTHVAVGLQLARGGVNILVEKPISTDIKSGQELVRTAEELGVKVLVGHHRRFNSYMRAAKWALDAGKIGDPIAINGIWATCKPIDYFDPPAEWRRTKTGGVILINLIHEVDLLHYLLGPITKVYAEPIPHRRGFDADEGAAITFRFKSGAVGSFLLSDNVPSPHNFEAGTGENPLIPRAGKDFYRLFGSEGTLSVPDMSITSYRDSSAKSWLAPMTSEVVDVDVKTPFELQLAHFVRVIKGQEEASCSGADGLAALVICNAVVQSVQTGEPITIEYPLSGSDNMMDSRH</sequence>
<feature type="domain" description="Gfo/Idh/MocA-like oxidoreductase N-terminal" evidence="1">
    <location>
        <begin position="5"/>
        <end position="123"/>
    </location>
</feature>
<dbReference type="GO" id="GO:0000166">
    <property type="term" value="F:nucleotide binding"/>
    <property type="evidence" value="ECO:0007669"/>
    <property type="project" value="InterPro"/>
</dbReference>
<dbReference type="Pfam" id="PF02894">
    <property type="entry name" value="GFO_IDH_MocA_C"/>
    <property type="match status" value="1"/>
</dbReference>
<reference evidence="3 4" key="1">
    <citation type="submission" date="2023-06" db="EMBL/GenBank/DDBJ databases">
        <title>Black Yeasts Isolated from many extreme environments.</title>
        <authorList>
            <person name="Coleine C."/>
            <person name="Stajich J.E."/>
            <person name="Selbmann L."/>
        </authorList>
    </citation>
    <scope>NUCLEOTIDE SEQUENCE [LARGE SCALE GENOMIC DNA]</scope>
    <source>
        <strain evidence="3 4">CCFEE 5887</strain>
    </source>
</reference>
<dbReference type="PANTHER" id="PTHR43377:SF1">
    <property type="entry name" value="BILIVERDIN REDUCTASE A"/>
    <property type="match status" value="1"/>
</dbReference>
<gene>
    <name evidence="3" type="ORF">LTR25_004964</name>
</gene>
<proteinExistence type="predicted"/>
<dbReference type="Gene3D" id="3.30.360.10">
    <property type="entry name" value="Dihydrodipicolinate Reductase, domain 2"/>
    <property type="match status" value="1"/>
</dbReference>
<dbReference type="EMBL" id="JAXLQG010000007">
    <property type="protein sequence ID" value="KAK5537712.1"/>
    <property type="molecule type" value="Genomic_DNA"/>
</dbReference>
<comment type="caution">
    <text evidence="3">The sequence shown here is derived from an EMBL/GenBank/DDBJ whole genome shotgun (WGS) entry which is preliminary data.</text>
</comment>